<dbReference type="AlphaFoldDB" id="A0A9W8W377"/>
<dbReference type="SUPFAM" id="SSF48403">
    <property type="entry name" value="Ankyrin repeat"/>
    <property type="match status" value="1"/>
</dbReference>
<evidence type="ECO:0000256" key="1">
    <source>
        <dbReference type="ARBA" id="ARBA00012210"/>
    </source>
</evidence>
<keyword evidence="3 4" id="KW-0040">ANK repeat</keyword>
<organism evidence="6 7">
    <name type="scientific">Fusarium piperis</name>
    <dbReference type="NCBI Taxonomy" id="1435070"/>
    <lineage>
        <taxon>Eukaryota</taxon>
        <taxon>Fungi</taxon>
        <taxon>Dikarya</taxon>
        <taxon>Ascomycota</taxon>
        <taxon>Pezizomycotina</taxon>
        <taxon>Sordariomycetes</taxon>
        <taxon>Hypocreomycetidae</taxon>
        <taxon>Hypocreales</taxon>
        <taxon>Nectriaceae</taxon>
        <taxon>Fusarium</taxon>
        <taxon>Fusarium solani species complex</taxon>
    </lineage>
</organism>
<dbReference type="PROSITE" id="PS50297">
    <property type="entry name" value="ANK_REP_REGION"/>
    <property type="match status" value="1"/>
</dbReference>
<reference evidence="6" key="1">
    <citation type="submission" date="2022-10" db="EMBL/GenBank/DDBJ databases">
        <title>Tapping the CABI collections for fungal endophytes: first genome assemblies for Collariella, Neodidymelliopsis, Ascochyta clinopodiicola, Didymella pomorum, Didymosphaeria variabile, Neocosmospora piperis and Neocucurbitaria cava.</title>
        <authorList>
            <person name="Hill R."/>
        </authorList>
    </citation>
    <scope>NUCLEOTIDE SEQUENCE</scope>
    <source>
        <strain evidence="6">IMI 366586</strain>
    </source>
</reference>
<dbReference type="SMART" id="SM00248">
    <property type="entry name" value="ANK"/>
    <property type="match status" value="3"/>
</dbReference>
<proteinExistence type="predicted"/>
<dbReference type="EMBL" id="JAPEUR010000402">
    <property type="protein sequence ID" value="KAJ4309975.1"/>
    <property type="molecule type" value="Genomic_DNA"/>
</dbReference>
<dbReference type="InterPro" id="IPR002110">
    <property type="entry name" value="Ankyrin_rpt"/>
</dbReference>
<dbReference type="PANTHER" id="PTHR24161">
    <property type="entry name" value="ANK_REP_REGION DOMAIN-CONTAINING PROTEIN-RELATED"/>
    <property type="match status" value="1"/>
</dbReference>
<name>A0A9W8W377_9HYPO</name>
<keyword evidence="7" id="KW-1185">Reference proteome</keyword>
<dbReference type="Gene3D" id="1.25.40.20">
    <property type="entry name" value="Ankyrin repeat-containing domain"/>
    <property type="match status" value="1"/>
</dbReference>
<dbReference type="EC" id="2.3.1.225" evidence="1"/>
<dbReference type="OrthoDB" id="341259at2759"/>
<dbReference type="Proteomes" id="UP001140502">
    <property type="component" value="Unassembled WGS sequence"/>
</dbReference>
<sequence length="182" mass="20149">MSEKWGPDDLSEEERSNPEFQPGRHEAVLRLLLERGADVGAMTDAGQTVLHIAAASGDVTTIEIILERMPHVDVSVQNEHGRTSLGSAFMGKHETALRVLLTSAKLETADFGSDEQRRDALSWTSVNPVRHDIAKLIMAKMPKNTEEPILVESDVWSAIEFCGCSLPVLPGLRRQERYSSEQ</sequence>
<evidence type="ECO:0000313" key="7">
    <source>
        <dbReference type="Proteomes" id="UP001140502"/>
    </source>
</evidence>
<evidence type="ECO:0000256" key="3">
    <source>
        <dbReference type="ARBA" id="ARBA00023043"/>
    </source>
</evidence>
<dbReference type="InterPro" id="IPR036770">
    <property type="entry name" value="Ankyrin_rpt-contain_sf"/>
</dbReference>
<accession>A0A9W8W377</accession>
<dbReference type="Pfam" id="PF12796">
    <property type="entry name" value="Ank_2"/>
    <property type="match status" value="1"/>
</dbReference>
<feature type="region of interest" description="Disordered" evidence="5">
    <location>
        <begin position="1"/>
        <end position="22"/>
    </location>
</feature>
<evidence type="ECO:0000256" key="5">
    <source>
        <dbReference type="SAM" id="MobiDB-lite"/>
    </source>
</evidence>
<dbReference type="PROSITE" id="PS50088">
    <property type="entry name" value="ANK_REPEAT"/>
    <property type="match status" value="1"/>
</dbReference>
<gene>
    <name evidence="6" type="primary">ANKRD16</name>
    <name evidence="6" type="ORF">N0V84_011212</name>
</gene>
<evidence type="ECO:0000256" key="4">
    <source>
        <dbReference type="PROSITE-ProRule" id="PRU00023"/>
    </source>
</evidence>
<dbReference type="PANTHER" id="PTHR24161:SF85">
    <property type="entry name" value="PALMITOYLTRANSFERASE HIP14"/>
    <property type="match status" value="1"/>
</dbReference>
<evidence type="ECO:0000313" key="6">
    <source>
        <dbReference type="EMBL" id="KAJ4309975.1"/>
    </source>
</evidence>
<dbReference type="GO" id="GO:0019706">
    <property type="term" value="F:protein-cysteine S-palmitoyltransferase activity"/>
    <property type="evidence" value="ECO:0007669"/>
    <property type="project" value="UniProtKB-EC"/>
</dbReference>
<feature type="repeat" description="ANK" evidence="4">
    <location>
        <begin position="45"/>
        <end position="77"/>
    </location>
</feature>
<comment type="caution">
    <text evidence="6">The sequence shown here is derived from an EMBL/GenBank/DDBJ whole genome shotgun (WGS) entry which is preliminary data.</text>
</comment>
<protein>
    <recommendedName>
        <fullName evidence="1">protein S-acyltransferase</fullName>
        <ecNumber evidence="1">2.3.1.225</ecNumber>
    </recommendedName>
</protein>
<keyword evidence="2" id="KW-0677">Repeat</keyword>
<evidence type="ECO:0000256" key="2">
    <source>
        <dbReference type="ARBA" id="ARBA00022737"/>
    </source>
</evidence>